<evidence type="ECO:0000313" key="2">
    <source>
        <dbReference type="EMBL" id="GAA0863582.1"/>
    </source>
</evidence>
<comment type="caution">
    <text evidence="2">The sequence shown here is derived from an EMBL/GenBank/DDBJ whole genome shotgun (WGS) entry which is preliminary data.</text>
</comment>
<reference evidence="3" key="1">
    <citation type="journal article" date="2019" name="Int. J. Syst. Evol. Microbiol.">
        <title>The Global Catalogue of Microorganisms (GCM) 10K type strain sequencing project: providing services to taxonomists for standard genome sequencing and annotation.</title>
        <authorList>
            <consortium name="The Broad Institute Genomics Platform"/>
            <consortium name="The Broad Institute Genome Sequencing Center for Infectious Disease"/>
            <person name="Wu L."/>
            <person name="Ma J."/>
        </authorList>
    </citation>
    <scope>NUCLEOTIDE SEQUENCE [LARGE SCALE GENOMIC DNA]</scope>
    <source>
        <strain evidence="3">JCM 6486</strain>
    </source>
</reference>
<proteinExistence type="predicted"/>
<keyword evidence="3" id="KW-1185">Reference proteome</keyword>
<keyword evidence="1" id="KW-0175">Coiled coil</keyword>
<feature type="coiled-coil region" evidence="1">
    <location>
        <begin position="6"/>
        <end position="50"/>
    </location>
</feature>
<gene>
    <name evidence="2" type="ORF">GCM10008917_13630</name>
</gene>
<protein>
    <recommendedName>
        <fullName evidence="4">DUF5348 domain-containing protein</fullName>
    </recommendedName>
</protein>
<organism evidence="2 3">
    <name type="scientific">Paraclostridium tenue</name>
    <dbReference type="NCBI Taxonomy" id="1737"/>
    <lineage>
        <taxon>Bacteria</taxon>
        <taxon>Bacillati</taxon>
        <taxon>Bacillota</taxon>
        <taxon>Clostridia</taxon>
        <taxon>Peptostreptococcales</taxon>
        <taxon>Peptostreptococcaceae</taxon>
        <taxon>Paraclostridium</taxon>
    </lineage>
</organism>
<sequence length="162" mass="19260">MENVQYEVLENIINKLEDIINFKNNRNSNCESAEYILSKLKNEMEGLEDYCLYPTFFNSLDLFDANEDNINYNYILENIETIYKEIETYYSYNKYKLYEDGYIFTSTIKQNDYSFVNCDDALQNDWIQIDELEDLCVINGNGSLHGSLANSKKIYEDINMYY</sequence>
<dbReference type="EMBL" id="BAAACP010000007">
    <property type="protein sequence ID" value="GAA0863582.1"/>
    <property type="molecule type" value="Genomic_DNA"/>
</dbReference>
<name>A0ABP3XG43_9FIRM</name>
<accession>A0ABP3XG43</accession>
<dbReference type="RefSeq" id="WP_187526890.1">
    <property type="nucleotide sequence ID" value="NZ_BAAACP010000007.1"/>
</dbReference>
<evidence type="ECO:0008006" key="4">
    <source>
        <dbReference type="Google" id="ProtNLM"/>
    </source>
</evidence>
<evidence type="ECO:0000313" key="3">
    <source>
        <dbReference type="Proteomes" id="UP001400965"/>
    </source>
</evidence>
<dbReference type="Proteomes" id="UP001400965">
    <property type="component" value="Unassembled WGS sequence"/>
</dbReference>
<evidence type="ECO:0000256" key="1">
    <source>
        <dbReference type="SAM" id="Coils"/>
    </source>
</evidence>